<protein>
    <recommendedName>
        <fullName evidence="2">DUF2470 domain-containing protein</fullName>
    </recommendedName>
</protein>
<reference evidence="3" key="1">
    <citation type="journal article" date="2021" name="IMA Fungus">
        <title>Genomic characterization of three marine fungi, including Emericellopsis atlantica sp. nov. with signatures of a generalist lifestyle and marine biomass degradation.</title>
        <authorList>
            <person name="Hagestad O.C."/>
            <person name="Hou L."/>
            <person name="Andersen J.H."/>
            <person name="Hansen E.H."/>
            <person name="Altermark B."/>
            <person name="Li C."/>
            <person name="Kuhnert E."/>
            <person name="Cox R.J."/>
            <person name="Crous P.W."/>
            <person name="Spatafora J.W."/>
            <person name="Lail K."/>
            <person name="Amirebrahimi M."/>
            <person name="Lipzen A."/>
            <person name="Pangilinan J."/>
            <person name="Andreopoulos W."/>
            <person name="Hayes R.D."/>
            <person name="Ng V."/>
            <person name="Grigoriev I.V."/>
            <person name="Jackson S.A."/>
            <person name="Sutton T.D.S."/>
            <person name="Dobson A.D.W."/>
            <person name="Rama T."/>
        </authorList>
    </citation>
    <scope>NUCLEOTIDE SEQUENCE</scope>
    <source>
        <strain evidence="3">TRa3180A</strain>
    </source>
</reference>
<dbReference type="PANTHER" id="PTHR37783:SF1">
    <property type="entry name" value="MEMBRANE PROTEIN, PUTATIVE (AFU_ORTHOLOGUE AFUA_1G04315)-RELATED"/>
    <property type="match status" value="1"/>
</dbReference>
<feature type="domain" description="DUF2470" evidence="2">
    <location>
        <begin position="13"/>
        <end position="87"/>
    </location>
</feature>
<evidence type="ECO:0000313" key="4">
    <source>
        <dbReference type="Proteomes" id="UP000887226"/>
    </source>
</evidence>
<feature type="transmembrane region" description="Helical" evidence="1">
    <location>
        <begin position="111"/>
        <end position="133"/>
    </location>
</feature>
<organism evidence="3 4">
    <name type="scientific">Calycina marina</name>
    <dbReference type="NCBI Taxonomy" id="1763456"/>
    <lineage>
        <taxon>Eukaryota</taxon>
        <taxon>Fungi</taxon>
        <taxon>Dikarya</taxon>
        <taxon>Ascomycota</taxon>
        <taxon>Pezizomycotina</taxon>
        <taxon>Leotiomycetes</taxon>
        <taxon>Helotiales</taxon>
        <taxon>Pezizellaceae</taxon>
        <taxon>Calycina</taxon>
    </lineage>
</organism>
<keyword evidence="1" id="KW-0472">Membrane</keyword>
<dbReference type="Pfam" id="PF10615">
    <property type="entry name" value="DUF2470"/>
    <property type="match status" value="1"/>
</dbReference>
<dbReference type="Proteomes" id="UP000887226">
    <property type="component" value="Unassembled WGS sequence"/>
</dbReference>
<evidence type="ECO:0000313" key="3">
    <source>
        <dbReference type="EMBL" id="KAG9240788.1"/>
    </source>
</evidence>
<proteinExistence type="predicted"/>
<keyword evidence="1" id="KW-1133">Transmembrane helix</keyword>
<dbReference type="OrthoDB" id="5553410at2759"/>
<dbReference type="Gene3D" id="3.20.180.10">
    <property type="entry name" value="PNP-oxidase-like"/>
    <property type="match status" value="1"/>
</dbReference>
<name>A0A9P7YVK7_9HELO</name>
<dbReference type="EMBL" id="MU254345">
    <property type="protein sequence ID" value="KAG9240788.1"/>
    <property type="molecule type" value="Genomic_DNA"/>
</dbReference>
<evidence type="ECO:0000256" key="1">
    <source>
        <dbReference type="SAM" id="Phobius"/>
    </source>
</evidence>
<comment type="caution">
    <text evidence="3">The sequence shown here is derived from an EMBL/GenBank/DDBJ whole genome shotgun (WGS) entry which is preliminary data.</text>
</comment>
<keyword evidence="4" id="KW-1185">Reference proteome</keyword>
<keyword evidence="1" id="KW-0812">Transmembrane</keyword>
<dbReference type="AlphaFoldDB" id="A0A9P7YVK7"/>
<gene>
    <name evidence="3" type="ORF">BJ878DRAFT_268992</name>
</gene>
<sequence length="227" mass="25674">MADEGASKNAAAKARIIKHLNADHQKSLTYYLQHYNSLSSFEARSAQLTDITFDAMTFSISWGNTSTVPIYPPMKSWSEARVRTVEMDRESRKALGISPVSITEYEPPKNIFHVTIFALCVLAVVVFATKQWIAPGTFVYDKILPFWPGGPEWFLWISNAIALPVVGIHVAETVYLDYAKLYKYGVVRGSALWFKWIASSMIEGRGAYDRIMATAQKKELEDEKQKH</sequence>
<evidence type="ECO:0000259" key="2">
    <source>
        <dbReference type="Pfam" id="PF10615"/>
    </source>
</evidence>
<dbReference type="InterPro" id="IPR037119">
    <property type="entry name" value="Haem_oxidase_HugZ-like_sf"/>
</dbReference>
<dbReference type="PANTHER" id="PTHR37783">
    <property type="entry name" value="MEMBRANE PROTEIN, PUTATIVE (AFU_ORTHOLOGUE AFUA_1G04315)-RELATED"/>
    <property type="match status" value="1"/>
</dbReference>
<dbReference type="InterPro" id="IPR019595">
    <property type="entry name" value="DUF2470"/>
</dbReference>
<accession>A0A9P7YVK7</accession>
<feature type="transmembrane region" description="Helical" evidence="1">
    <location>
        <begin position="153"/>
        <end position="176"/>
    </location>
</feature>